<comment type="subcellular location">
    <subcellularLocation>
        <location evidence="2">Mitochondrion intermembrane space</location>
    </subcellularLocation>
</comment>
<dbReference type="Gene3D" id="1.10.287.1130">
    <property type="entry name" value="CytochromE C oxidase copper chaperone"/>
    <property type="match status" value="1"/>
</dbReference>
<dbReference type="GO" id="GO:0033108">
    <property type="term" value="P:mitochondrial respiratory chain complex assembly"/>
    <property type="evidence" value="ECO:0007669"/>
    <property type="project" value="TreeGrafter"/>
</dbReference>
<name>K5VFL8_PHACS</name>
<dbReference type="STRING" id="650164.K5VFL8"/>
<keyword evidence="9" id="KW-1185">Reference proteome</keyword>
<protein>
    <recommendedName>
        <fullName evidence="6">Cytochrome c oxidase-assembly factor COX23, mitochondrial</fullName>
    </recommendedName>
</protein>
<dbReference type="HOGENOM" id="CLU_157422_4_0_1"/>
<evidence type="ECO:0000256" key="2">
    <source>
        <dbReference type="ARBA" id="ARBA00004569"/>
    </source>
</evidence>
<dbReference type="KEGG" id="pco:PHACADRAFT_105357"/>
<dbReference type="OrthoDB" id="9971592at2759"/>
<dbReference type="GO" id="GO:0005758">
    <property type="term" value="C:mitochondrial intermembrane space"/>
    <property type="evidence" value="ECO:0007669"/>
    <property type="project" value="UniProtKB-SubCell"/>
</dbReference>
<keyword evidence="4" id="KW-1015">Disulfide bond</keyword>
<reference evidence="8 9" key="1">
    <citation type="journal article" date="2012" name="BMC Genomics">
        <title>Comparative genomics of the white-rot fungi, Phanerochaete carnosa and P. chrysosporium, to elucidate the genetic basis of the distinct wood types they colonize.</title>
        <authorList>
            <person name="Suzuki H."/>
            <person name="MacDonald J."/>
            <person name="Syed K."/>
            <person name="Salamov A."/>
            <person name="Hori C."/>
            <person name="Aerts A."/>
            <person name="Henrissat B."/>
            <person name="Wiebenga A."/>
            <person name="vanKuyk P.A."/>
            <person name="Barry K."/>
            <person name="Lindquist E."/>
            <person name="LaButti K."/>
            <person name="Lapidus A."/>
            <person name="Lucas S."/>
            <person name="Coutinho P."/>
            <person name="Gong Y."/>
            <person name="Samejima M."/>
            <person name="Mahadevan R."/>
            <person name="Abou-Zaid M."/>
            <person name="de Vries R.P."/>
            <person name="Igarashi K."/>
            <person name="Yadav J.S."/>
            <person name="Grigoriev I.V."/>
            <person name="Master E.R."/>
        </authorList>
    </citation>
    <scope>NUCLEOTIDE SEQUENCE [LARGE SCALE GENOMIC DNA]</scope>
    <source>
        <strain evidence="8 9">HHB-10118-sp</strain>
    </source>
</reference>
<dbReference type="SUPFAM" id="SSF47072">
    <property type="entry name" value="Cysteine alpha-hairpin motif"/>
    <property type="match status" value="1"/>
</dbReference>
<dbReference type="AlphaFoldDB" id="K5VFL8"/>
<accession>K5VFL8</accession>
<dbReference type="Proteomes" id="UP000008370">
    <property type="component" value="Unassembled WGS sequence"/>
</dbReference>
<evidence type="ECO:0000256" key="1">
    <source>
        <dbReference type="ARBA" id="ARBA00003875"/>
    </source>
</evidence>
<dbReference type="PANTHER" id="PTHR46811">
    <property type="entry name" value="COILED-COIL-HELIX-COILED-COIL-HELIX DOMAIN-CONTAINING PROTEIN 7"/>
    <property type="match status" value="1"/>
</dbReference>
<sequence length="51" mass="6042">PCEKAAKASFTCMDKNDYDRDKCSAYFAAYRQCKRTWMEQLRADRRAGRID</sequence>
<dbReference type="PANTHER" id="PTHR46811:SF1">
    <property type="entry name" value="COILED-COIL-HELIX-COILED-COIL-HELIX DOMAIN-CONTAINING PROTEIN 7"/>
    <property type="match status" value="1"/>
</dbReference>
<evidence type="ECO:0000256" key="4">
    <source>
        <dbReference type="ARBA" id="ARBA00023157"/>
    </source>
</evidence>
<gene>
    <name evidence="8" type="ORF">PHACADRAFT_105357</name>
</gene>
<evidence type="ECO:0000256" key="6">
    <source>
        <dbReference type="ARBA" id="ARBA00041104"/>
    </source>
</evidence>
<evidence type="ECO:0000256" key="3">
    <source>
        <dbReference type="ARBA" id="ARBA00023128"/>
    </source>
</evidence>
<dbReference type="PROSITE" id="PS51808">
    <property type="entry name" value="CHCH"/>
    <property type="match status" value="1"/>
</dbReference>
<dbReference type="InterPro" id="IPR051040">
    <property type="entry name" value="COX23"/>
</dbReference>
<comment type="function">
    <text evidence="1">Required for the assembly of cytochrome c oxidase.</text>
</comment>
<dbReference type="RefSeq" id="XP_007401156.1">
    <property type="nucleotide sequence ID" value="XM_007401094.1"/>
</dbReference>
<evidence type="ECO:0000313" key="9">
    <source>
        <dbReference type="Proteomes" id="UP000008370"/>
    </source>
</evidence>
<evidence type="ECO:0000256" key="5">
    <source>
        <dbReference type="ARBA" id="ARBA00038264"/>
    </source>
</evidence>
<organism evidence="8 9">
    <name type="scientific">Phanerochaete carnosa (strain HHB-10118-sp)</name>
    <name type="common">White-rot fungus</name>
    <name type="synonym">Peniophora carnosa</name>
    <dbReference type="NCBI Taxonomy" id="650164"/>
    <lineage>
        <taxon>Eukaryota</taxon>
        <taxon>Fungi</taxon>
        <taxon>Dikarya</taxon>
        <taxon>Basidiomycota</taxon>
        <taxon>Agaricomycotina</taxon>
        <taxon>Agaricomycetes</taxon>
        <taxon>Polyporales</taxon>
        <taxon>Phanerochaetaceae</taxon>
        <taxon>Phanerochaete</taxon>
    </lineage>
</organism>
<dbReference type="GeneID" id="18907347"/>
<dbReference type="InterPro" id="IPR010625">
    <property type="entry name" value="CHCH"/>
</dbReference>
<dbReference type="EMBL" id="JH930479">
    <property type="protein sequence ID" value="EKM49958.1"/>
    <property type="molecule type" value="Genomic_DNA"/>
</dbReference>
<proteinExistence type="inferred from homology"/>
<comment type="similarity">
    <text evidence="5">Belongs to the COX23 family.</text>
</comment>
<dbReference type="InParanoid" id="K5VFL8"/>
<dbReference type="Pfam" id="PF06747">
    <property type="entry name" value="CHCH"/>
    <property type="match status" value="1"/>
</dbReference>
<dbReference type="InterPro" id="IPR009069">
    <property type="entry name" value="Cys_alpha_HP_mot_SF"/>
</dbReference>
<feature type="domain" description="CHCH" evidence="7">
    <location>
        <begin position="2"/>
        <end position="35"/>
    </location>
</feature>
<keyword evidence="3" id="KW-0496">Mitochondrion</keyword>
<evidence type="ECO:0000259" key="7">
    <source>
        <dbReference type="Pfam" id="PF06747"/>
    </source>
</evidence>
<feature type="non-terminal residue" evidence="8">
    <location>
        <position position="1"/>
    </location>
</feature>
<evidence type="ECO:0000313" key="8">
    <source>
        <dbReference type="EMBL" id="EKM49958.1"/>
    </source>
</evidence>